<dbReference type="EMBL" id="CVQI01000669">
    <property type="protein sequence ID" value="CRJ99691.1"/>
    <property type="molecule type" value="Genomic_DNA"/>
</dbReference>
<sequence length="205" mass="22959">MPSPIVTATLQASTLSTVSNICAQFIQAYQEQRPFRLDLMQLLRFIILSAVTCPPNFHWQQFLERSFPAYPLPAHAPTDRSSEIELKRLDSEPSRLEDGTIGAPEPQFSLRNTLTKWFVDCITMGAIMNTVAFLVIMGALKGQGLGPIWYNVKTQTVPIIVAGYKIWPLASIISFSFVPVHRRIVFLSFVGLIWGIYMSLVAAKV</sequence>
<feature type="transmembrane region" description="Helical" evidence="6">
    <location>
        <begin position="117"/>
        <end position="137"/>
    </location>
</feature>
<feature type="transmembrane region" description="Helical" evidence="6">
    <location>
        <begin position="157"/>
        <end position="177"/>
    </location>
</feature>
<evidence type="ECO:0000256" key="1">
    <source>
        <dbReference type="ARBA" id="ARBA00004141"/>
    </source>
</evidence>
<proteinExistence type="inferred from homology"/>
<dbReference type="InterPro" id="IPR007248">
    <property type="entry name" value="Mpv17_PMP22"/>
</dbReference>
<evidence type="ECO:0000256" key="6">
    <source>
        <dbReference type="RuleBase" id="RU363053"/>
    </source>
</evidence>
<gene>
    <name evidence="8" type="ORF">BN1708_004137</name>
    <name evidence="7" type="ORF">BN1723_008690</name>
</gene>
<keyword evidence="3 6" id="KW-0812">Transmembrane</keyword>
<dbReference type="EMBL" id="CVQH01020001">
    <property type="protein sequence ID" value="CRK26126.1"/>
    <property type="molecule type" value="Genomic_DNA"/>
</dbReference>
<feature type="transmembrane region" description="Helical" evidence="6">
    <location>
        <begin position="184"/>
        <end position="203"/>
    </location>
</feature>
<evidence type="ECO:0008006" key="11">
    <source>
        <dbReference type="Google" id="ProtNLM"/>
    </source>
</evidence>
<reference evidence="9 10" key="1">
    <citation type="submission" date="2015-05" db="EMBL/GenBank/DDBJ databases">
        <authorList>
            <person name="Fogelqvist Johan"/>
        </authorList>
    </citation>
    <scope>NUCLEOTIDE SEQUENCE [LARGE SCALE GENOMIC DNA]</scope>
    <source>
        <strain evidence="8">VL1</strain>
        <strain evidence="7">VL2</strain>
    </source>
</reference>
<dbReference type="PANTHER" id="PTHR11266">
    <property type="entry name" value="PEROXISOMAL MEMBRANE PROTEIN 2, PXMP2 MPV17"/>
    <property type="match status" value="1"/>
</dbReference>
<comment type="similarity">
    <text evidence="2 6">Belongs to the peroxisomal membrane protein PXMP2/4 family.</text>
</comment>
<name>A0A0G4LVM6_VERLO</name>
<keyword evidence="4 6" id="KW-1133">Transmembrane helix</keyword>
<dbReference type="Proteomes" id="UP000045706">
    <property type="component" value="Unassembled WGS sequence"/>
</dbReference>
<evidence type="ECO:0000313" key="9">
    <source>
        <dbReference type="Proteomes" id="UP000044602"/>
    </source>
</evidence>
<evidence type="ECO:0000256" key="2">
    <source>
        <dbReference type="ARBA" id="ARBA00006824"/>
    </source>
</evidence>
<organism evidence="8 9">
    <name type="scientific">Verticillium longisporum</name>
    <name type="common">Verticillium dahliae var. longisporum</name>
    <dbReference type="NCBI Taxonomy" id="100787"/>
    <lineage>
        <taxon>Eukaryota</taxon>
        <taxon>Fungi</taxon>
        <taxon>Dikarya</taxon>
        <taxon>Ascomycota</taxon>
        <taxon>Pezizomycotina</taxon>
        <taxon>Sordariomycetes</taxon>
        <taxon>Hypocreomycetidae</taxon>
        <taxon>Glomerellales</taxon>
        <taxon>Plectosphaerellaceae</taxon>
        <taxon>Verticillium</taxon>
    </lineage>
</organism>
<evidence type="ECO:0000313" key="7">
    <source>
        <dbReference type="EMBL" id="CRJ99691.1"/>
    </source>
</evidence>
<keyword evidence="5 6" id="KW-0472">Membrane</keyword>
<evidence type="ECO:0000256" key="4">
    <source>
        <dbReference type="ARBA" id="ARBA00022989"/>
    </source>
</evidence>
<evidence type="ECO:0000313" key="10">
    <source>
        <dbReference type="Proteomes" id="UP000045706"/>
    </source>
</evidence>
<dbReference type="Proteomes" id="UP000044602">
    <property type="component" value="Unassembled WGS sequence"/>
</dbReference>
<evidence type="ECO:0000256" key="3">
    <source>
        <dbReference type="ARBA" id="ARBA00022692"/>
    </source>
</evidence>
<dbReference type="AlphaFoldDB" id="A0A0G4LVM6"/>
<dbReference type="GO" id="GO:0005778">
    <property type="term" value="C:peroxisomal membrane"/>
    <property type="evidence" value="ECO:0007669"/>
    <property type="project" value="TreeGrafter"/>
</dbReference>
<accession>A0A0G4LVM6</accession>
<dbReference type="STRING" id="100787.A0A0G4LVM6"/>
<protein>
    <recommendedName>
        <fullName evidence="11">Mpv17/PMP22 family protein</fullName>
    </recommendedName>
</protein>
<dbReference type="PANTHER" id="PTHR11266:SF80">
    <property type="entry name" value="PEROXISOMAL MEMBRANE PROTEIN 2"/>
    <property type="match status" value="1"/>
</dbReference>
<keyword evidence="9" id="KW-1185">Reference proteome</keyword>
<comment type="subcellular location">
    <subcellularLocation>
        <location evidence="1">Membrane</location>
        <topology evidence="1">Multi-pass membrane protein</topology>
    </subcellularLocation>
</comment>
<evidence type="ECO:0000256" key="5">
    <source>
        <dbReference type="ARBA" id="ARBA00023136"/>
    </source>
</evidence>
<dbReference type="Pfam" id="PF04117">
    <property type="entry name" value="Mpv17_PMP22"/>
    <property type="match status" value="1"/>
</dbReference>
<evidence type="ECO:0000313" key="8">
    <source>
        <dbReference type="EMBL" id="CRK26126.1"/>
    </source>
</evidence>